<dbReference type="RefSeq" id="WP_262428006.1">
    <property type="nucleotide sequence ID" value="NZ_JACRTJ010000027.1"/>
</dbReference>
<name>A0ABR7NVH5_9FIRM</name>
<evidence type="ECO:0000313" key="2">
    <source>
        <dbReference type="EMBL" id="MBC8599968.1"/>
    </source>
</evidence>
<evidence type="ECO:0000256" key="1">
    <source>
        <dbReference type="SAM" id="MobiDB-lite"/>
    </source>
</evidence>
<reference evidence="2 3" key="1">
    <citation type="submission" date="2020-08" db="EMBL/GenBank/DDBJ databases">
        <title>Genome public.</title>
        <authorList>
            <person name="Liu C."/>
            <person name="Sun Q."/>
        </authorList>
    </citation>
    <scope>NUCLEOTIDE SEQUENCE [LARGE SCALE GENOMIC DNA]</scope>
    <source>
        <strain evidence="2 3">BX10</strain>
    </source>
</reference>
<dbReference type="Proteomes" id="UP000647491">
    <property type="component" value="Unassembled WGS sequence"/>
</dbReference>
<dbReference type="EMBL" id="JACRTJ010000027">
    <property type="protein sequence ID" value="MBC8599968.1"/>
    <property type="molecule type" value="Genomic_DNA"/>
</dbReference>
<protein>
    <submittedName>
        <fullName evidence="2">Uncharacterized protein</fullName>
    </submittedName>
</protein>
<accession>A0ABR7NVH5</accession>
<gene>
    <name evidence="2" type="ORF">H8708_12150</name>
</gene>
<sequence length="45" mass="5506">MEWDQVQKPDLDGQKECKSHRKEYFRMDADLPDKKKLEERHQECG</sequence>
<proteinExistence type="predicted"/>
<feature type="region of interest" description="Disordered" evidence="1">
    <location>
        <begin position="1"/>
        <end position="45"/>
    </location>
</feature>
<keyword evidence="3" id="KW-1185">Reference proteome</keyword>
<organism evidence="2 3">
    <name type="scientific">Enterocloster hominis</name>
    <name type="common">ex Liu et al. 2021</name>
    <dbReference type="NCBI Taxonomy" id="2763663"/>
    <lineage>
        <taxon>Bacteria</taxon>
        <taxon>Bacillati</taxon>
        <taxon>Bacillota</taxon>
        <taxon>Clostridia</taxon>
        <taxon>Lachnospirales</taxon>
        <taxon>Lachnospiraceae</taxon>
        <taxon>Enterocloster</taxon>
    </lineage>
</organism>
<comment type="caution">
    <text evidence="2">The sequence shown here is derived from an EMBL/GenBank/DDBJ whole genome shotgun (WGS) entry which is preliminary data.</text>
</comment>
<evidence type="ECO:0000313" key="3">
    <source>
        <dbReference type="Proteomes" id="UP000647491"/>
    </source>
</evidence>